<evidence type="ECO:0000313" key="2">
    <source>
        <dbReference type="EMBL" id="KAJ1194046.1"/>
    </source>
</evidence>
<comment type="caution">
    <text evidence="2">The sequence shown here is derived from an EMBL/GenBank/DDBJ whole genome shotgun (WGS) entry which is preliminary data.</text>
</comment>
<proteinExistence type="predicted"/>
<name>A0AAV7UZT9_PLEWA</name>
<evidence type="ECO:0000313" key="3">
    <source>
        <dbReference type="Proteomes" id="UP001066276"/>
    </source>
</evidence>
<protein>
    <submittedName>
        <fullName evidence="2">Uncharacterized protein</fullName>
    </submittedName>
</protein>
<feature type="region of interest" description="Disordered" evidence="1">
    <location>
        <begin position="88"/>
        <end position="118"/>
    </location>
</feature>
<dbReference type="EMBL" id="JANPWB010000004">
    <property type="protein sequence ID" value="KAJ1194046.1"/>
    <property type="molecule type" value="Genomic_DNA"/>
</dbReference>
<evidence type="ECO:0000256" key="1">
    <source>
        <dbReference type="SAM" id="MobiDB-lite"/>
    </source>
</evidence>
<sequence>MWPPRGSGDTERPCGQSRGIGRASDSPAGAAGPRGNAGLGRARGPRALRTGAAAVRSGLAGGDGARSPIRARSRALVLEESAAAVGPRRYGAGGAQLGGSSTWPRPSRPCGDRLAPRRPVWGCSEMARESWSSRGPLGL</sequence>
<accession>A0AAV7UZT9</accession>
<dbReference type="Proteomes" id="UP001066276">
    <property type="component" value="Chromosome 2_2"/>
</dbReference>
<gene>
    <name evidence="2" type="ORF">NDU88_003341</name>
</gene>
<reference evidence="2" key="1">
    <citation type="journal article" date="2022" name="bioRxiv">
        <title>Sequencing and chromosome-scale assembly of the giantPleurodeles waltlgenome.</title>
        <authorList>
            <person name="Brown T."/>
            <person name="Elewa A."/>
            <person name="Iarovenko S."/>
            <person name="Subramanian E."/>
            <person name="Araus A.J."/>
            <person name="Petzold A."/>
            <person name="Susuki M."/>
            <person name="Suzuki K.-i.T."/>
            <person name="Hayashi T."/>
            <person name="Toyoda A."/>
            <person name="Oliveira C."/>
            <person name="Osipova E."/>
            <person name="Leigh N.D."/>
            <person name="Simon A."/>
            <person name="Yun M.H."/>
        </authorList>
    </citation>
    <scope>NUCLEOTIDE SEQUENCE</scope>
    <source>
        <strain evidence="2">20211129_DDA</strain>
        <tissue evidence="2">Liver</tissue>
    </source>
</reference>
<keyword evidence="3" id="KW-1185">Reference proteome</keyword>
<feature type="region of interest" description="Disordered" evidence="1">
    <location>
        <begin position="1"/>
        <end position="45"/>
    </location>
</feature>
<organism evidence="2 3">
    <name type="scientific">Pleurodeles waltl</name>
    <name type="common">Iberian ribbed newt</name>
    <dbReference type="NCBI Taxonomy" id="8319"/>
    <lineage>
        <taxon>Eukaryota</taxon>
        <taxon>Metazoa</taxon>
        <taxon>Chordata</taxon>
        <taxon>Craniata</taxon>
        <taxon>Vertebrata</taxon>
        <taxon>Euteleostomi</taxon>
        <taxon>Amphibia</taxon>
        <taxon>Batrachia</taxon>
        <taxon>Caudata</taxon>
        <taxon>Salamandroidea</taxon>
        <taxon>Salamandridae</taxon>
        <taxon>Pleurodelinae</taxon>
        <taxon>Pleurodeles</taxon>
    </lineage>
</organism>
<dbReference type="AlphaFoldDB" id="A0AAV7UZT9"/>
<feature type="compositionally biased region" description="Low complexity" evidence="1">
    <location>
        <begin position="27"/>
        <end position="45"/>
    </location>
</feature>